<evidence type="ECO:0000313" key="1">
    <source>
        <dbReference type="EMBL" id="UZF85471.1"/>
    </source>
</evidence>
<organism evidence="1">
    <name type="scientific">Bosea sp. NBC_00436</name>
    <dbReference type="NCBI Taxonomy" id="2969620"/>
    <lineage>
        <taxon>Bacteria</taxon>
        <taxon>Pseudomonadati</taxon>
        <taxon>Pseudomonadota</taxon>
        <taxon>Alphaproteobacteria</taxon>
        <taxon>Hyphomicrobiales</taxon>
        <taxon>Boseaceae</taxon>
        <taxon>Bosea</taxon>
    </lineage>
</organism>
<gene>
    <name evidence="1" type="ORF">NWE54_16760</name>
</gene>
<name>A0A9E7ZSW0_9HYPH</name>
<reference evidence="1" key="1">
    <citation type="submission" date="2022-08" db="EMBL/GenBank/DDBJ databases">
        <title>Complete Genome Sequences of 2 Bosea sp. soil isolates.</title>
        <authorList>
            <person name="Alvarez Arevalo M."/>
            <person name="Sterndorff E.B."/>
            <person name="Faurdal D."/>
            <person name="Joergensen T.S."/>
            <person name="Weber T."/>
        </authorList>
    </citation>
    <scope>NUCLEOTIDE SEQUENCE</scope>
    <source>
        <strain evidence="1">NBC_00436</strain>
    </source>
</reference>
<protein>
    <submittedName>
        <fullName evidence="1">Uncharacterized protein</fullName>
    </submittedName>
</protein>
<proteinExistence type="predicted"/>
<dbReference type="AlphaFoldDB" id="A0A9E7ZSW0"/>
<dbReference type="EMBL" id="CP102774">
    <property type="protein sequence ID" value="UZF85471.1"/>
    <property type="molecule type" value="Genomic_DNA"/>
</dbReference>
<sequence>MSQTLLIAPAWLGNSGLWTIDAKGRRKAIDAEDAGLSDGLADRLEAWMDAFDAIYEEDDEARSRFPDAVEQLAWEAEGAAIVEAIRGELGAGWTVTADLAGWQEMTKP</sequence>
<accession>A0A9E7ZSW0</accession>